<proteinExistence type="predicted"/>
<dbReference type="EMBL" id="HBFB01006557">
    <property type="protein sequence ID" value="CAD8669559.1"/>
    <property type="molecule type" value="Transcribed_RNA"/>
</dbReference>
<reference evidence="2" key="1">
    <citation type="submission" date="2021-01" db="EMBL/GenBank/DDBJ databases">
        <authorList>
            <person name="Corre E."/>
            <person name="Pelletier E."/>
            <person name="Niang G."/>
            <person name="Scheremetjew M."/>
            <person name="Finn R."/>
            <person name="Kale V."/>
            <person name="Holt S."/>
            <person name="Cochrane G."/>
            <person name="Meng A."/>
            <person name="Brown T."/>
            <person name="Cohen L."/>
        </authorList>
    </citation>
    <scope>NUCLEOTIDE SEQUENCE</scope>
    <source>
        <strain evidence="2">SAG 11-49</strain>
    </source>
</reference>
<keyword evidence="1" id="KW-0812">Transmembrane</keyword>
<name>A0A7S0WJM4_9CHLO</name>
<keyword evidence="1" id="KW-1133">Transmembrane helix</keyword>
<keyword evidence="1" id="KW-0472">Membrane</keyword>
<gene>
    <name evidence="2" type="ORF">CLEI1391_LOCUS3660</name>
</gene>
<dbReference type="AlphaFoldDB" id="A0A7S0WJM4"/>
<organism evidence="2">
    <name type="scientific">Chlamydomonas leiostraca</name>
    <dbReference type="NCBI Taxonomy" id="1034604"/>
    <lineage>
        <taxon>Eukaryota</taxon>
        <taxon>Viridiplantae</taxon>
        <taxon>Chlorophyta</taxon>
        <taxon>core chlorophytes</taxon>
        <taxon>Chlorophyceae</taxon>
        <taxon>CS clade</taxon>
        <taxon>Chlamydomonadales</taxon>
        <taxon>Chlamydomonadaceae</taxon>
        <taxon>Chlamydomonas</taxon>
    </lineage>
</organism>
<sequence length="119" mass="12961">MILQVAVRQVPQGVQGTHFCRRSVRAKLQAADRFGWLWYDRHGVAVVSQAKAHMKAACQSLQRHAGGSRPAGEQTGPCMGCVHACMQRVVHAHAHAWLPLPATAATACLLVWGGLDWMV</sequence>
<accession>A0A7S0WJM4</accession>
<protein>
    <submittedName>
        <fullName evidence="2">Uncharacterized protein</fullName>
    </submittedName>
</protein>
<evidence type="ECO:0000313" key="2">
    <source>
        <dbReference type="EMBL" id="CAD8669559.1"/>
    </source>
</evidence>
<evidence type="ECO:0000256" key="1">
    <source>
        <dbReference type="SAM" id="Phobius"/>
    </source>
</evidence>
<feature type="transmembrane region" description="Helical" evidence="1">
    <location>
        <begin position="96"/>
        <end position="115"/>
    </location>
</feature>